<proteinExistence type="predicted"/>
<accession>E2S5E0</accession>
<gene>
    <name evidence="3" type="ORF">HMPREF0305_11889</name>
</gene>
<dbReference type="InterPro" id="IPR015424">
    <property type="entry name" value="PyrdxlP-dep_Trfase"/>
</dbReference>
<dbReference type="Gene3D" id="3.90.1150.10">
    <property type="entry name" value="Aspartate Aminotransferase, domain 1"/>
    <property type="match status" value="1"/>
</dbReference>
<dbReference type="eggNOG" id="COG0520">
    <property type="taxonomic scope" value="Bacteria"/>
</dbReference>
<dbReference type="PANTHER" id="PTHR43586">
    <property type="entry name" value="CYSTEINE DESULFURASE"/>
    <property type="match status" value="1"/>
</dbReference>
<organism evidence="3 4">
    <name type="scientific">Corynebacterium pseudogenitalium ATCC 33035</name>
    <dbReference type="NCBI Taxonomy" id="525264"/>
    <lineage>
        <taxon>Bacteria</taxon>
        <taxon>Bacillati</taxon>
        <taxon>Actinomycetota</taxon>
        <taxon>Actinomycetes</taxon>
        <taxon>Mycobacteriales</taxon>
        <taxon>Corynebacteriaceae</taxon>
        <taxon>Corynebacterium</taxon>
    </lineage>
</organism>
<evidence type="ECO:0000256" key="1">
    <source>
        <dbReference type="SAM" id="MobiDB-lite"/>
    </source>
</evidence>
<dbReference type="SUPFAM" id="SSF53383">
    <property type="entry name" value="PLP-dependent transferases"/>
    <property type="match status" value="1"/>
</dbReference>
<dbReference type="Gene3D" id="3.40.640.10">
    <property type="entry name" value="Type I PLP-dependent aspartate aminotransferase-like (Major domain)"/>
    <property type="match status" value="1"/>
</dbReference>
<keyword evidence="3" id="KW-0808">Transferase</keyword>
<dbReference type="Pfam" id="PF00266">
    <property type="entry name" value="Aminotran_5"/>
    <property type="match status" value="1"/>
</dbReference>
<feature type="domain" description="Aminotransferase class V" evidence="2">
    <location>
        <begin position="92"/>
        <end position="236"/>
    </location>
</feature>
<dbReference type="HOGENOM" id="CLU_003433_2_2_11"/>
<dbReference type="InterPro" id="IPR000192">
    <property type="entry name" value="Aminotrans_V_dom"/>
</dbReference>
<name>E2S5E0_9CORY</name>
<evidence type="ECO:0000259" key="2">
    <source>
        <dbReference type="Pfam" id="PF00266"/>
    </source>
</evidence>
<dbReference type="Proteomes" id="UP000003020">
    <property type="component" value="Unassembled WGS sequence"/>
</dbReference>
<keyword evidence="4" id="KW-1185">Reference proteome</keyword>
<feature type="region of interest" description="Disordered" evidence="1">
    <location>
        <begin position="62"/>
        <end position="82"/>
    </location>
</feature>
<keyword evidence="3" id="KW-0032">Aminotransferase</keyword>
<dbReference type="AlphaFoldDB" id="E2S5E0"/>
<dbReference type="InterPro" id="IPR015421">
    <property type="entry name" value="PyrdxlP-dep_Trfase_major"/>
</dbReference>
<dbReference type="PANTHER" id="PTHR43586:SF21">
    <property type="entry name" value="PYRIDOXAL PHOSPHATE (PLP)-DEPENDENT ASPARTATE AMINOTRANSFERASE SUPERFAMILY"/>
    <property type="match status" value="1"/>
</dbReference>
<evidence type="ECO:0000313" key="4">
    <source>
        <dbReference type="Proteomes" id="UP000003020"/>
    </source>
</evidence>
<dbReference type="EMBL" id="ABYQ02000013">
    <property type="protein sequence ID" value="EFQ80009.1"/>
    <property type="molecule type" value="Genomic_DNA"/>
</dbReference>
<dbReference type="GO" id="GO:0008483">
    <property type="term" value="F:transaminase activity"/>
    <property type="evidence" value="ECO:0007669"/>
    <property type="project" value="UniProtKB-KW"/>
</dbReference>
<protein>
    <submittedName>
        <fullName evidence="3">Aminotransferase, class V</fullName>
    </submittedName>
</protein>
<reference evidence="3 4" key="1">
    <citation type="submission" date="2010-08" db="EMBL/GenBank/DDBJ databases">
        <authorList>
            <person name="Muzny D."/>
            <person name="Qin X."/>
            <person name="Buhay C."/>
            <person name="Dugan-Rocha S."/>
            <person name="Ding Y."/>
            <person name="Chen G."/>
            <person name="Hawes A."/>
            <person name="Holder M."/>
            <person name="Jhangiani S."/>
            <person name="Johnson A."/>
            <person name="Khan Z."/>
            <person name="Li Z."/>
            <person name="Liu W."/>
            <person name="Liu X."/>
            <person name="Perez L."/>
            <person name="Shen H."/>
            <person name="Wang Q."/>
            <person name="Watt J."/>
            <person name="Xi L."/>
            <person name="Xin Y."/>
            <person name="Zhou J."/>
            <person name="Deng J."/>
            <person name="Jiang H."/>
            <person name="Liu Y."/>
            <person name="Qu J."/>
            <person name="Song X.-Z."/>
            <person name="Zhang L."/>
            <person name="Villasana D."/>
            <person name="Johnson A."/>
            <person name="Liu J."/>
            <person name="Liyanage D."/>
            <person name="Lorensuhewa L."/>
            <person name="Robinson T."/>
            <person name="Song A."/>
            <person name="Song B.-B."/>
            <person name="Dinh H."/>
            <person name="Thornton R."/>
            <person name="Coyle M."/>
            <person name="Francisco L."/>
            <person name="Jackson L."/>
            <person name="Javaid M."/>
            <person name="Korchina V."/>
            <person name="Kovar C."/>
            <person name="Mata R."/>
            <person name="Mathew T."/>
            <person name="Ngo R."/>
            <person name="Nguyen L."/>
            <person name="Nguyen N."/>
            <person name="Okwuonu G."/>
            <person name="Ongeri F."/>
            <person name="Pham C."/>
            <person name="Simmons D."/>
            <person name="Wilczek-Boney K."/>
            <person name="Hale W."/>
            <person name="Jakkamsetti A."/>
            <person name="Pham P."/>
            <person name="Ruth R."/>
            <person name="San Lucas F."/>
            <person name="Warren J."/>
            <person name="Zhang J."/>
            <person name="Zhao Z."/>
            <person name="Zhou C."/>
            <person name="Zhu D."/>
            <person name="Lee S."/>
            <person name="Bess C."/>
            <person name="Blankenburg K."/>
            <person name="Forbes L."/>
            <person name="Fu Q."/>
            <person name="Gubbala S."/>
            <person name="Hirani K."/>
            <person name="Jayaseelan J.C."/>
            <person name="Lara F."/>
            <person name="Munidasa M."/>
            <person name="Palculict T."/>
            <person name="Patil S."/>
            <person name="Pu L.-L."/>
            <person name="Saada N."/>
            <person name="Tang L."/>
            <person name="Weissenberger G."/>
            <person name="Zhu Y."/>
            <person name="Hemphill L."/>
            <person name="Shang Y."/>
            <person name="Youmans B."/>
            <person name="Ayvaz T."/>
            <person name="Ross M."/>
            <person name="Santibanez J."/>
            <person name="Aqrawi P."/>
            <person name="Gross S."/>
            <person name="Joshi V."/>
            <person name="Fowler G."/>
            <person name="Nazareth L."/>
            <person name="Reid J."/>
            <person name="Worley K."/>
            <person name="Petrosino J."/>
            <person name="Highlander S."/>
            <person name="Gibbs R."/>
        </authorList>
    </citation>
    <scope>NUCLEOTIDE SEQUENCE [LARGE SCALE GENOMIC DNA]</scope>
    <source>
        <strain evidence="3 4">ATCC 33035</strain>
    </source>
</reference>
<sequence>MPSAIKKGTVMPAGASAHYDVFSVRGLYTGLSDGWTYLNAHAVPQISERVASGVARSFRMSTAVATQEGPDGAHSATPAPGRLEGDGNYTAARMAVADLTGSKADRVVLGPSLPVLYQSLAHAARPLLGSNSSVVLSKLDPPSLYSAFSEVKAETRWAQPDLGTGELPGFQFAELVDGSTRLVAFSAAHELLGTVSPAAEIIDTVHERSRAWTLLDVSAIAPYRPINFDDLGADILGLDLGLLGGPQLAALVFRDTRMFRRLDALDPVHTGKGARKLETPISSGLAGGVGPLVDHLAGLAGGESGSRRKRLRTSMDALSVYLEDLRSDLYSFLSTLPAVHILGVTGEAAAGASDDRLPRLTFAVKGVPAETVYKRLFDNGLVTTLAPQTPLLTEMGVEEIGGAVTVALGPFNTYHDVEHLIRVVASLA</sequence>
<comment type="caution">
    <text evidence="3">The sequence shown here is derived from an EMBL/GenBank/DDBJ whole genome shotgun (WGS) entry which is preliminary data.</text>
</comment>
<dbReference type="InterPro" id="IPR015422">
    <property type="entry name" value="PyrdxlP-dep_Trfase_small"/>
</dbReference>
<evidence type="ECO:0000313" key="3">
    <source>
        <dbReference type="EMBL" id="EFQ80009.1"/>
    </source>
</evidence>